<dbReference type="EMBL" id="SPLM01000112">
    <property type="protein sequence ID" value="TMW58184.1"/>
    <property type="molecule type" value="Genomic_DNA"/>
</dbReference>
<dbReference type="Pfam" id="PF00069">
    <property type="entry name" value="Pkinase"/>
    <property type="match status" value="1"/>
</dbReference>
<dbReference type="AlphaFoldDB" id="A0A8K1FEQ2"/>
<dbReference type="Gene3D" id="1.10.510.10">
    <property type="entry name" value="Transferase(Phosphotransferase) domain 1"/>
    <property type="match status" value="1"/>
</dbReference>
<dbReference type="InterPro" id="IPR000719">
    <property type="entry name" value="Prot_kinase_dom"/>
</dbReference>
<dbReference type="PANTHER" id="PTHR24345:SF91">
    <property type="entry name" value="SERINE_THREONINE-PROTEIN KINASE PLK4"/>
    <property type="match status" value="1"/>
</dbReference>
<name>A0A8K1FEQ2_PYTOL</name>
<dbReference type="InterPro" id="IPR011009">
    <property type="entry name" value="Kinase-like_dom_sf"/>
</dbReference>
<evidence type="ECO:0000313" key="8">
    <source>
        <dbReference type="Proteomes" id="UP000794436"/>
    </source>
</evidence>
<dbReference type="GO" id="GO:0004674">
    <property type="term" value="F:protein serine/threonine kinase activity"/>
    <property type="evidence" value="ECO:0007669"/>
    <property type="project" value="UniProtKB-KW"/>
</dbReference>
<evidence type="ECO:0000256" key="2">
    <source>
        <dbReference type="ARBA" id="ARBA00022679"/>
    </source>
</evidence>
<keyword evidence="5" id="KW-0067">ATP-binding</keyword>
<dbReference type="PROSITE" id="PS50011">
    <property type="entry name" value="PROTEIN_KINASE_DOM"/>
    <property type="match status" value="1"/>
</dbReference>
<keyword evidence="3" id="KW-0547">Nucleotide-binding</keyword>
<dbReference type="GO" id="GO:0005634">
    <property type="term" value="C:nucleus"/>
    <property type="evidence" value="ECO:0007669"/>
    <property type="project" value="TreeGrafter"/>
</dbReference>
<evidence type="ECO:0000256" key="4">
    <source>
        <dbReference type="ARBA" id="ARBA00022777"/>
    </source>
</evidence>
<dbReference type="OrthoDB" id="162069at2759"/>
<dbReference type="SUPFAM" id="SSF56112">
    <property type="entry name" value="Protein kinase-like (PK-like)"/>
    <property type="match status" value="1"/>
</dbReference>
<evidence type="ECO:0000313" key="7">
    <source>
        <dbReference type="EMBL" id="TMW58184.1"/>
    </source>
</evidence>
<reference evidence="7" key="1">
    <citation type="submission" date="2019-03" db="EMBL/GenBank/DDBJ databases">
        <title>Long read genome sequence of the mycoparasitic Pythium oligandrum ATCC 38472 isolated from sugarbeet rhizosphere.</title>
        <authorList>
            <person name="Gaulin E."/>
        </authorList>
    </citation>
    <scope>NUCLEOTIDE SEQUENCE</scope>
    <source>
        <strain evidence="7">ATCC 38472_TT</strain>
    </source>
</reference>
<keyword evidence="1" id="KW-0723">Serine/threonine-protein kinase</keyword>
<gene>
    <name evidence="7" type="ORF">Poli38472_011772</name>
</gene>
<organism evidence="7 8">
    <name type="scientific">Pythium oligandrum</name>
    <name type="common">Mycoparasitic fungus</name>
    <dbReference type="NCBI Taxonomy" id="41045"/>
    <lineage>
        <taxon>Eukaryota</taxon>
        <taxon>Sar</taxon>
        <taxon>Stramenopiles</taxon>
        <taxon>Oomycota</taxon>
        <taxon>Peronosporomycetes</taxon>
        <taxon>Pythiales</taxon>
        <taxon>Pythiaceae</taxon>
        <taxon>Pythium</taxon>
    </lineage>
</organism>
<feature type="domain" description="Protein kinase" evidence="6">
    <location>
        <begin position="9"/>
        <end position="278"/>
    </location>
</feature>
<protein>
    <recommendedName>
        <fullName evidence="6">Protein kinase domain-containing protein</fullName>
    </recommendedName>
</protein>
<dbReference type="Proteomes" id="UP000794436">
    <property type="component" value="Unassembled WGS sequence"/>
</dbReference>
<dbReference type="PANTHER" id="PTHR24345">
    <property type="entry name" value="SERINE/THREONINE-PROTEIN KINASE PLK"/>
    <property type="match status" value="1"/>
</dbReference>
<keyword evidence="2" id="KW-0808">Transferase</keyword>
<evidence type="ECO:0000256" key="5">
    <source>
        <dbReference type="ARBA" id="ARBA00022840"/>
    </source>
</evidence>
<proteinExistence type="predicted"/>
<dbReference type="GO" id="GO:0005524">
    <property type="term" value="F:ATP binding"/>
    <property type="evidence" value="ECO:0007669"/>
    <property type="project" value="UniProtKB-KW"/>
</dbReference>
<accession>A0A8K1FEQ2</accession>
<comment type="caution">
    <text evidence="7">The sequence shown here is derived from an EMBL/GenBank/DDBJ whole genome shotgun (WGS) entry which is preliminary data.</text>
</comment>
<evidence type="ECO:0000259" key="6">
    <source>
        <dbReference type="PROSITE" id="PS50011"/>
    </source>
</evidence>
<keyword evidence="8" id="KW-1185">Reference proteome</keyword>
<evidence type="ECO:0000256" key="3">
    <source>
        <dbReference type="ARBA" id="ARBA00022741"/>
    </source>
</evidence>
<keyword evidence="4" id="KW-0418">Kinase</keyword>
<evidence type="ECO:0000256" key="1">
    <source>
        <dbReference type="ARBA" id="ARBA00022527"/>
    </source>
</evidence>
<sequence length="281" mass="31474">MSLPSVLDVEIVESLSCRPTSSVFRCRDQATNLSVILKQVSLPDPQNPVDHEMENAQQELKVAKILERKGGHPHVMAYDAAFVHEGHLYLLMDDCANGDFFTFLESQPDHRLPEPLALRLWSELVQGVHFLHQNDIAHRDVSLENALLTSQYHVKVCDFGLSTFTTKNQLSSGRVGKAYYMAPEVVIGDAYDAKLADIWSLGISLFILLTGSPLYQVASPSDPRYDVIRRLGINGILNQWHMRHLVSAETIQLLTQLLQTDPKQRLDSTQALLAHMAAHEG</sequence>